<proteinExistence type="predicted"/>
<dbReference type="PRINTS" id="PR00598">
    <property type="entry name" value="HTHMARR"/>
</dbReference>
<evidence type="ECO:0000256" key="3">
    <source>
        <dbReference type="ARBA" id="ARBA00023163"/>
    </source>
</evidence>
<protein>
    <submittedName>
        <fullName evidence="5">MarR family transcriptional regulator</fullName>
    </submittedName>
</protein>
<dbReference type="GO" id="GO:0003700">
    <property type="term" value="F:DNA-binding transcription factor activity"/>
    <property type="evidence" value="ECO:0007669"/>
    <property type="project" value="InterPro"/>
</dbReference>
<keyword evidence="3" id="KW-0804">Transcription</keyword>
<evidence type="ECO:0000256" key="1">
    <source>
        <dbReference type="ARBA" id="ARBA00023015"/>
    </source>
</evidence>
<name>A0A2W2DK37_9ACTN</name>
<dbReference type="PROSITE" id="PS01117">
    <property type="entry name" value="HTH_MARR_1"/>
    <property type="match status" value="1"/>
</dbReference>
<feature type="domain" description="HTH marR-type" evidence="4">
    <location>
        <begin position="5"/>
        <end position="140"/>
    </location>
</feature>
<dbReference type="EMBL" id="POUD01000191">
    <property type="protein sequence ID" value="PZG12292.1"/>
    <property type="molecule type" value="Genomic_DNA"/>
</dbReference>
<dbReference type="PROSITE" id="PS50995">
    <property type="entry name" value="HTH_MARR_2"/>
    <property type="match status" value="1"/>
</dbReference>
<evidence type="ECO:0000256" key="2">
    <source>
        <dbReference type="ARBA" id="ARBA00023125"/>
    </source>
</evidence>
<keyword evidence="6" id="KW-1185">Reference proteome</keyword>
<organism evidence="5 6">
    <name type="scientific">Nonomuraea aridisoli</name>
    <dbReference type="NCBI Taxonomy" id="2070368"/>
    <lineage>
        <taxon>Bacteria</taxon>
        <taxon>Bacillati</taxon>
        <taxon>Actinomycetota</taxon>
        <taxon>Actinomycetes</taxon>
        <taxon>Streptosporangiales</taxon>
        <taxon>Streptosporangiaceae</taxon>
        <taxon>Nonomuraea</taxon>
    </lineage>
</organism>
<comment type="caution">
    <text evidence="5">The sequence shown here is derived from an EMBL/GenBank/DDBJ whole genome shotgun (WGS) entry which is preliminary data.</text>
</comment>
<dbReference type="InterPro" id="IPR000835">
    <property type="entry name" value="HTH_MarR-typ"/>
</dbReference>
<dbReference type="InterPro" id="IPR023187">
    <property type="entry name" value="Tscrpt_reg_MarR-type_CS"/>
</dbReference>
<gene>
    <name evidence="5" type="ORF">C1J01_33225</name>
</gene>
<dbReference type="PANTHER" id="PTHR42756:SF1">
    <property type="entry name" value="TRANSCRIPTIONAL REPRESSOR OF EMRAB OPERON"/>
    <property type="match status" value="1"/>
</dbReference>
<sequence>MNDEREDLIRRITETQRDLGRLLARHPSPLFRSHLTMRQLKVLMILAVNGSASGQDLAHGLGVGLGTVTGIVDRLVTQGLVRRHEDPHDRRVRRVELTPDGVALMEEINDTGIEHYRRIMDHLDTETLRALDHVTRTVRAVAEDLAQADSPSLKGS</sequence>
<keyword evidence="2" id="KW-0238">DNA-binding</keyword>
<dbReference type="AlphaFoldDB" id="A0A2W2DK37"/>
<reference evidence="5 6" key="1">
    <citation type="submission" date="2018-01" db="EMBL/GenBank/DDBJ databases">
        <title>Draft genome sequence of Nonomuraea sp. KC333.</title>
        <authorList>
            <person name="Sahin N."/>
            <person name="Saygin H."/>
            <person name="Ay H."/>
        </authorList>
    </citation>
    <scope>NUCLEOTIDE SEQUENCE [LARGE SCALE GENOMIC DNA]</scope>
    <source>
        <strain evidence="5 6">KC333</strain>
    </source>
</reference>
<evidence type="ECO:0000313" key="5">
    <source>
        <dbReference type="EMBL" id="PZG12292.1"/>
    </source>
</evidence>
<keyword evidence="1" id="KW-0805">Transcription regulation</keyword>
<dbReference type="PANTHER" id="PTHR42756">
    <property type="entry name" value="TRANSCRIPTIONAL REGULATOR, MARR"/>
    <property type="match status" value="1"/>
</dbReference>
<dbReference type="Proteomes" id="UP000249304">
    <property type="component" value="Unassembled WGS sequence"/>
</dbReference>
<dbReference type="InterPro" id="IPR036388">
    <property type="entry name" value="WH-like_DNA-bd_sf"/>
</dbReference>
<dbReference type="GO" id="GO:0003677">
    <property type="term" value="F:DNA binding"/>
    <property type="evidence" value="ECO:0007669"/>
    <property type="project" value="UniProtKB-KW"/>
</dbReference>
<dbReference type="Gene3D" id="1.10.10.10">
    <property type="entry name" value="Winged helix-like DNA-binding domain superfamily/Winged helix DNA-binding domain"/>
    <property type="match status" value="1"/>
</dbReference>
<evidence type="ECO:0000259" key="4">
    <source>
        <dbReference type="PROSITE" id="PS50995"/>
    </source>
</evidence>
<dbReference type="InterPro" id="IPR036390">
    <property type="entry name" value="WH_DNA-bd_sf"/>
</dbReference>
<dbReference type="OrthoDB" id="3696090at2"/>
<dbReference type="Pfam" id="PF01047">
    <property type="entry name" value="MarR"/>
    <property type="match status" value="1"/>
</dbReference>
<dbReference type="SUPFAM" id="SSF46785">
    <property type="entry name" value="Winged helix' DNA-binding domain"/>
    <property type="match status" value="1"/>
</dbReference>
<dbReference type="SMART" id="SM00347">
    <property type="entry name" value="HTH_MARR"/>
    <property type="match status" value="1"/>
</dbReference>
<accession>A0A2W2DK37</accession>
<evidence type="ECO:0000313" key="6">
    <source>
        <dbReference type="Proteomes" id="UP000249304"/>
    </source>
</evidence>